<evidence type="ECO:0000313" key="2">
    <source>
        <dbReference type="EMBL" id="KAK7247027.1"/>
    </source>
</evidence>
<comment type="caution">
    <text evidence="2">The sequence shown here is derived from an EMBL/GenBank/DDBJ whole genome shotgun (WGS) entry which is preliminary data.</text>
</comment>
<reference evidence="2 3" key="1">
    <citation type="submission" date="2024-01" db="EMBL/GenBank/DDBJ databases">
        <title>The genomes of 5 underutilized Papilionoideae crops provide insights into root nodulation and disease resistanc.</title>
        <authorList>
            <person name="Yuan L."/>
        </authorList>
    </citation>
    <scope>NUCLEOTIDE SEQUENCE [LARGE SCALE GENOMIC DNA]</scope>
    <source>
        <strain evidence="2">ZHUSHIDOU_FW_LH</strain>
        <tissue evidence="2">Leaf</tissue>
    </source>
</reference>
<dbReference type="Pfam" id="PF01425">
    <property type="entry name" value="Amidase"/>
    <property type="match status" value="1"/>
</dbReference>
<dbReference type="InterPro" id="IPR036928">
    <property type="entry name" value="AS_sf"/>
</dbReference>
<evidence type="ECO:0000259" key="1">
    <source>
        <dbReference type="Pfam" id="PF01425"/>
    </source>
</evidence>
<dbReference type="SUPFAM" id="SSF75304">
    <property type="entry name" value="Amidase signature (AS) enzymes"/>
    <property type="match status" value="1"/>
</dbReference>
<gene>
    <name evidence="2" type="ORF">RIF29_41903</name>
</gene>
<dbReference type="InterPro" id="IPR023631">
    <property type="entry name" value="Amidase_dom"/>
</dbReference>
<keyword evidence="3" id="KW-1185">Reference proteome</keyword>
<protein>
    <recommendedName>
        <fullName evidence="1">Amidase domain-containing protein</fullName>
    </recommendedName>
</protein>
<dbReference type="Proteomes" id="UP001372338">
    <property type="component" value="Unassembled WGS sequence"/>
</dbReference>
<evidence type="ECO:0000313" key="3">
    <source>
        <dbReference type="Proteomes" id="UP001372338"/>
    </source>
</evidence>
<dbReference type="EMBL" id="JAYWIO010000008">
    <property type="protein sequence ID" value="KAK7247027.1"/>
    <property type="molecule type" value="Genomic_DNA"/>
</dbReference>
<accession>A0AAN9EBY8</accession>
<dbReference type="Gene3D" id="3.90.1300.10">
    <property type="entry name" value="Amidase signature (AS) domain"/>
    <property type="match status" value="1"/>
</dbReference>
<feature type="domain" description="Amidase" evidence="1">
    <location>
        <begin position="53"/>
        <end position="445"/>
    </location>
</feature>
<organism evidence="2 3">
    <name type="scientific">Crotalaria pallida</name>
    <name type="common">Smooth rattlebox</name>
    <name type="synonym">Crotalaria striata</name>
    <dbReference type="NCBI Taxonomy" id="3830"/>
    <lineage>
        <taxon>Eukaryota</taxon>
        <taxon>Viridiplantae</taxon>
        <taxon>Streptophyta</taxon>
        <taxon>Embryophyta</taxon>
        <taxon>Tracheophyta</taxon>
        <taxon>Spermatophyta</taxon>
        <taxon>Magnoliopsida</taxon>
        <taxon>eudicotyledons</taxon>
        <taxon>Gunneridae</taxon>
        <taxon>Pentapetalae</taxon>
        <taxon>rosids</taxon>
        <taxon>fabids</taxon>
        <taxon>Fabales</taxon>
        <taxon>Fabaceae</taxon>
        <taxon>Papilionoideae</taxon>
        <taxon>50 kb inversion clade</taxon>
        <taxon>genistoids sensu lato</taxon>
        <taxon>core genistoids</taxon>
        <taxon>Crotalarieae</taxon>
        <taxon>Crotalaria</taxon>
    </lineage>
</organism>
<name>A0AAN9EBY8_CROPI</name>
<sequence length="585" mass="63572">MQGCDHLQQFHLRFISIDRVTATTSVKVFSIEEATVYDLQHAFQRNQLTSRQLVEFYLKQIHKLNPILKGVLEINPDALAQADKADQERTTRAKAPPGSFSWLHGMPILLKDNIATKDKLNTTSGSFALLGSVVPRDAGVVTKLRKAGAIILGKATMSEWSHSRSNGALNGWSARGGQGKNPYTMGDPCGSSSGSAISVAANLVTVSLGTETDASILCPSDYNSLVGIKPTVGLTSRAGVVPISPRQDTVGTVSDAAYVLETIAGIDINDKATIKASHYVPKGGYSQFLKEDGLTGKRLGILRYLFFDFGNDTFLHDTFELHLNTLRQRGAVLIDNLKIDNVDEILSDPSEFIALDFEFKLSLNAYLKDLVASPVRTLADVIAFNEKHPKVEKLNDYGQDLLLDAQKTNGIGKRENQALLNMTRYSENGFVKLMITNKLDAVVVPGWSLSSILAVGGYPGVIVPAGYDNKGMPFGICFGGLKGSEPKLIEIAYSFEQATKIRKPPPLHQKLEPQISTDGSKAKKKSQQKVVLFITNVITNKFIAIIRITCIWPTGLALGGGASGQAFHPHLLWLGFDSQVYPIGS</sequence>
<dbReference type="PANTHER" id="PTHR42678">
    <property type="entry name" value="AMIDASE"/>
    <property type="match status" value="1"/>
</dbReference>
<dbReference type="PANTHER" id="PTHR42678:SF36">
    <property type="entry name" value="C869.01-LIKE PROTEIN, PUTATIVE-RELATED"/>
    <property type="match status" value="1"/>
</dbReference>
<dbReference type="AlphaFoldDB" id="A0AAN9EBY8"/>
<proteinExistence type="predicted"/>